<dbReference type="EMBL" id="JANBPG010000002">
    <property type="protein sequence ID" value="KAJ1902310.1"/>
    <property type="molecule type" value="Genomic_DNA"/>
</dbReference>
<proteinExistence type="predicted"/>
<sequence length="237" mass="27274">MHGGSAHRKLNMKSALRRQVLRNLTTDLIKHGRIETTIPRAKELRRLVDKMITLGKRGTEHDRHQIEAYLYQAKSVVPMLMDMYAKRFATRPGGFTRIIPMGHRKGDHAPMAIIEILNTEQPEAEVSFSYLVRSLASMQLKSETKIVDIAMAPKMDENKSFADKREFKKALEEQKAREKFALKMKRAIRNAQMSPEQLQAIVDADVSNAQKIHERHTGKKIHRVVKELWPENTPTMV</sequence>
<protein>
    <submittedName>
        <fullName evidence="1">54S ribosomal protein L8, mitochondrial</fullName>
    </submittedName>
</protein>
<keyword evidence="1" id="KW-0687">Ribonucleoprotein</keyword>
<evidence type="ECO:0000313" key="1">
    <source>
        <dbReference type="EMBL" id="KAJ1902310.1"/>
    </source>
</evidence>
<keyword evidence="2" id="KW-1185">Reference proteome</keyword>
<comment type="caution">
    <text evidence="1">The sequence shown here is derived from an EMBL/GenBank/DDBJ whole genome shotgun (WGS) entry which is preliminary data.</text>
</comment>
<accession>A0ACC1IWZ0</accession>
<organism evidence="1 2">
    <name type="scientific">Kickxella alabastrina</name>
    <dbReference type="NCBI Taxonomy" id="61397"/>
    <lineage>
        <taxon>Eukaryota</taxon>
        <taxon>Fungi</taxon>
        <taxon>Fungi incertae sedis</taxon>
        <taxon>Zoopagomycota</taxon>
        <taxon>Kickxellomycotina</taxon>
        <taxon>Kickxellomycetes</taxon>
        <taxon>Kickxellales</taxon>
        <taxon>Kickxellaceae</taxon>
        <taxon>Kickxella</taxon>
    </lineage>
</organism>
<evidence type="ECO:0000313" key="2">
    <source>
        <dbReference type="Proteomes" id="UP001150581"/>
    </source>
</evidence>
<dbReference type="Proteomes" id="UP001150581">
    <property type="component" value="Unassembled WGS sequence"/>
</dbReference>
<gene>
    <name evidence="1" type="primary">mrpl8</name>
    <name evidence="1" type="ORF">LPJ66_000070</name>
</gene>
<reference evidence="1" key="1">
    <citation type="submission" date="2022-07" db="EMBL/GenBank/DDBJ databases">
        <title>Phylogenomic reconstructions and comparative analyses of Kickxellomycotina fungi.</title>
        <authorList>
            <person name="Reynolds N.K."/>
            <person name="Stajich J.E."/>
            <person name="Barry K."/>
            <person name="Grigoriev I.V."/>
            <person name="Crous P."/>
            <person name="Smith M.E."/>
        </authorList>
    </citation>
    <scope>NUCLEOTIDE SEQUENCE</scope>
    <source>
        <strain evidence="1">Benny 63K</strain>
    </source>
</reference>
<keyword evidence="1" id="KW-0689">Ribosomal protein</keyword>
<name>A0ACC1IWZ0_9FUNG</name>